<sequence>MCQDRFSLYAPCAHIGYEGGTKCKQAKCSGGSLKKKLFHKNCKPEKVIALVIDWCPMCKGTFEKVIRTIGVHPAAYNNFWEPRLMERYWAIKSQRCQVPAANPEWIGPLAFKSDDSIGYKEVSPGSSKDERWELHALTAEVHRLKPVWVWIEDRHYAPASGRSEQLHLCRVSLVETQRRANGHIV</sequence>
<comment type="caution">
    <text evidence="1">The sequence shown here is derived from an EMBL/GenBank/DDBJ whole genome shotgun (WGS) entry which is preliminary data.</text>
</comment>
<reference evidence="1" key="2">
    <citation type="submission" date="2020-02" db="EMBL/GenBank/DDBJ databases">
        <title>Identification and distribution of gene clusters putatively required for synthesis of sphingolipid metabolism inhibitors in phylogenetically diverse species of the filamentous fungus Fusarium.</title>
        <authorList>
            <person name="Kim H.-S."/>
            <person name="Busman M."/>
            <person name="Brown D.W."/>
            <person name="Divon H."/>
            <person name="Uhlig S."/>
            <person name="Proctor R.H."/>
        </authorList>
    </citation>
    <scope>NUCLEOTIDE SEQUENCE</scope>
    <source>
        <strain evidence="1">NRRL 25174</strain>
    </source>
</reference>
<keyword evidence="2" id="KW-1185">Reference proteome</keyword>
<accession>A0A9P5AVW3</accession>
<name>A0A9P5AVW3_9HYPO</name>
<gene>
    <name evidence="1" type="ORF">FBEOM_124</name>
</gene>
<evidence type="ECO:0000313" key="2">
    <source>
        <dbReference type="Proteomes" id="UP000730481"/>
    </source>
</evidence>
<dbReference type="EMBL" id="PVQB02000003">
    <property type="protein sequence ID" value="KAF4345981.1"/>
    <property type="molecule type" value="Genomic_DNA"/>
</dbReference>
<dbReference type="Proteomes" id="UP000730481">
    <property type="component" value="Unassembled WGS sequence"/>
</dbReference>
<dbReference type="AlphaFoldDB" id="A0A9P5AVW3"/>
<proteinExistence type="predicted"/>
<dbReference type="OrthoDB" id="4970409at2759"/>
<organism evidence="1 2">
    <name type="scientific">Fusarium beomiforme</name>
    <dbReference type="NCBI Taxonomy" id="44412"/>
    <lineage>
        <taxon>Eukaryota</taxon>
        <taxon>Fungi</taxon>
        <taxon>Dikarya</taxon>
        <taxon>Ascomycota</taxon>
        <taxon>Pezizomycotina</taxon>
        <taxon>Sordariomycetes</taxon>
        <taxon>Hypocreomycetidae</taxon>
        <taxon>Hypocreales</taxon>
        <taxon>Nectriaceae</taxon>
        <taxon>Fusarium</taxon>
        <taxon>Fusarium burgessii species complex</taxon>
    </lineage>
</organism>
<protein>
    <submittedName>
        <fullName evidence="1">Uncharacterized protein</fullName>
    </submittedName>
</protein>
<evidence type="ECO:0000313" key="1">
    <source>
        <dbReference type="EMBL" id="KAF4345981.1"/>
    </source>
</evidence>
<reference evidence="1" key="1">
    <citation type="journal article" date="2017" name="Mycologia">
        <title>Fusarium algeriense, sp. nov., a novel toxigenic crown rot pathogen of durum wheat from Algeria is nested in the Fusarium burgessii species complex.</title>
        <authorList>
            <person name="Laraba I."/>
            <person name="Keddad A."/>
            <person name="Boureghda H."/>
            <person name="Abdallah N."/>
            <person name="Vaughan M.M."/>
            <person name="Proctor R.H."/>
            <person name="Busman M."/>
            <person name="O'Donnell K."/>
        </authorList>
    </citation>
    <scope>NUCLEOTIDE SEQUENCE</scope>
    <source>
        <strain evidence="1">NRRL 25174</strain>
    </source>
</reference>